<evidence type="ECO:0000256" key="5">
    <source>
        <dbReference type="SAM" id="Phobius"/>
    </source>
</evidence>
<organism evidence="7 8">
    <name type="scientific">Luteitalea pratensis</name>
    <dbReference type="NCBI Taxonomy" id="1855912"/>
    <lineage>
        <taxon>Bacteria</taxon>
        <taxon>Pseudomonadati</taxon>
        <taxon>Acidobacteriota</taxon>
        <taxon>Vicinamibacteria</taxon>
        <taxon>Vicinamibacterales</taxon>
        <taxon>Vicinamibacteraceae</taxon>
        <taxon>Luteitalea</taxon>
    </lineage>
</organism>
<dbReference type="GO" id="GO:0006508">
    <property type="term" value="P:proteolysis"/>
    <property type="evidence" value="ECO:0007669"/>
    <property type="project" value="UniProtKB-KW"/>
</dbReference>
<dbReference type="PANTHER" id="PTHR43731">
    <property type="entry name" value="RHOMBOID PROTEASE"/>
    <property type="match status" value="1"/>
</dbReference>
<dbReference type="RefSeq" id="WP_110171532.1">
    <property type="nucleotide sequence ID" value="NZ_CP015136.1"/>
</dbReference>
<sequence length="222" mass="24239">MIPIRDVIPSRTTPYVTIGLIVLNVLVFLQMPASDSASFDQFILTWGVTPASFQWSSVATAMFVHAGFGHLFSNMLFLWIFGDNVEDRLGHGRYVLFYALCGLAAALLQLFFEAGSRVPMVGASGAIAGVLGAYLVLFPQSRVLTLVFVVFVEVPAVLLLGLWFATQLLSGLGTLAVVRPEDMGGVAFWAHAGGFAAGAVLVLLFRRPERMRVEWWDQANVR</sequence>
<dbReference type="EC" id="3.4.21.105" evidence="7"/>
<evidence type="ECO:0000256" key="3">
    <source>
        <dbReference type="ARBA" id="ARBA00022989"/>
    </source>
</evidence>
<feature type="transmembrane region" description="Helical" evidence="5">
    <location>
        <begin position="12"/>
        <end position="33"/>
    </location>
</feature>
<dbReference type="GO" id="GO:0016020">
    <property type="term" value="C:membrane"/>
    <property type="evidence" value="ECO:0007669"/>
    <property type="project" value="UniProtKB-SubCell"/>
</dbReference>
<feature type="transmembrane region" description="Helical" evidence="5">
    <location>
        <begin position="186"/>
        <end position="205"/>
    </location>
</feature>
<dbReference type="STRING" id="1855912.LuPra_03042"/>
<dbReference type="Gene3D" id="1.20.1540.10">
    <property type="entry name" value="Rhomboid-like"/>
    <property type="match status" value="1"/>
</dbReference>
<gene>
    <name evidence="7" type="primary">gluP_2</name>
    <name evidence="7" type="ORF">LuPra_03042</name>
</gene>
<keyword evidence="7" id="KW-0645">Protease</keyword>
<evidence type="ECO:0000256" key="4">
    <source>
        <dbReference type="ARBA" id="ARBA00023136"/>
    </source>
</evidence>
<feature type="transmembrane region" description="Helical" evidence="5">
    <location>
        <begin position="53"/>
        <end position="82"/>
    </location>
</feature>
<reference evidence="7 8" key="1">
    <citation type="journal article" date="2016" name="Genome Announc.">
        <title>First Complete Genome Sequence of a Subdivision 6 Acidobacterium Strain.</title>
        <authorList>
            <person name="Huang S."/>
            <person name="Vieira S."/>
            <person name="Bunk B."/>
            <person name="Riedel T."/>
            <person name="Sproer C."/>
            <person name="Overmann J."/>
        </authorList>
    </citation>
    <scope>NUCLEOTIDE SEQUENCE [LARGE SCALE GENOMIC DNA]</scope>
    <source>
        <strain evidence="8">DSM 100886 HEG_-6_39</strain>
    </source>
</reference>
<dbReference type="InterPro" id="IPR022764">
    <property type="entry name" value="Peptidase_S54_rhomboid_dom"/>
</dbReference>
<feature type="domain" description="Peptidase S54 rhomboid" evidence="6">
    <location>
        <begin position="53"/>
        <end position="207"/>
    </location>
</feature>
<keyword evidence="3 5" id="KW-1133">Transmembrane helix</keyword>
<dbReference type="InterPro" id="IPR035952">
    <property type="entry name" value="Rhomboid-like_sf"/>
</dbReference>
<dbReference type="SUPFAM" id="SSF144091">
    <property type="entry name" value="Rhomboid-like"/>
    <property type="match status" value="1"/>
</dbReference>
<keyword evidence="8" id="KW-1185">Reference proteome</keyword>
<evidence type="ECO:0000259" key="6">
    <source>
        <dbReference type="Pfam" id="PF01694"/>
    </source>
</evidence>
<dbReference type="InterPro" id="IPR050925">
    <property type="entry name" value="Rhomboid_protease_S54"/>
</dbReference>
<dbReference type="EMBL" id="CP015136">
    <property type="protein sequence ID" value="AMY09816.1"/>
    <property type="molecule type" value="Genomic_DNA"/>
</dbReference>
<keyword evidence="2 5" id="KW-0812">Transmembrane</keyword>
<keyword evidence="7" id="KW-0378">Hydrolase</keyword>
<dbReference type="Pfam" id="PF01694">
    <property type="entry name" value="Rhomboid"/>
    <property type="match status" value="1"/>
</dbReference>
<feature type="transmembrane region" description="Helical" evidence="5">
    <location>
        <begin position="118"/>
        <end position="137"/>
    </location>
</feature>
<accession>A0A143PN10</accession>
<dbReference type="GO" id="GO:0004252">
    <property type="term" value="F:serine-type endopeptidase activity"/>
    <property type="evidence" value="ECO:0007669"/>
    <property type="project" value="InterPro"/>
</dbReference>
<dbReference type="PANTHER" id="PTHR43731:SF26">
    <property type="entry name" value="RHOMBOID-LIKE PROTEIN 10, CHLOROPLASTIC"/>
    <property type="match status" value="1"/>
</dbReference>
<feature type="transmembrane region" description="Helical" evidence="5">
    <location>
        <begin position="94"/>
        <end position="112"/>
    </location>
</feature>
<dbReference type="AlphaFoldDB" id="A0A143PN10"/>
<comment type="subcellular location">
    <subcellularLocation>
        <location evidence="1">Membrane</location>
        <topology evidence="1">Multi-pass membrane protein</topology>
    </subcellularLocation>
</comment>
<dbReference type="FunFam" id="1.20.1540.10:FF:000027">
    <property type="entry name" value="Rhomboid family intramembrane serine protease"/>
    <property type="match status" value="1"/>
</dbReference>
<dbReference type="OrthoDB" id="9813074at2"/>
<keyword evidence="4 5" id="KW-0472">Membrane</keyword>
<evidence type="ECO:0000313" key="8">
    <source>
        <dbReference type="Proteomes" id="UP000076079"/>
    </source>
</evidence>
<evidence type="ECO:0000256" key="2">
    <source>
        <dbReference type="ARBA" id="ARBA00022692"/>
    </source>
</evidence>
<evidence type="ECO:0000313" key="7">
    <source>
        <dbReference type="EMBL" id="AMY09816.1"/>
    </source>
</evidence>
<protein>
    <submittedName>
        <fullName evidence="7">Rhomboid protease GluP</fullName>
        <ecNumber evidence="7">3.4.21.105</ecNumber>
    </submittedName>
</protein>
<dbReference type="Proteomes" id="UP000076079">
    <property type="component" value="Chromosome"/>
</dbReference>
<proteinExistence type="predicted"/>
<name>A0A143PN10_LUTPR</name>
<feature type="transmembrane region" description="Helical" evidence="5">
    <location>
        <begin position="144"/>
        <end position="166"/>
    </location>
</feature>
<reference evidence="8" key="2">
    <citation type="submission" date="2016-04" db="EMBL/GenBank/DDBJ databases">
        <title>First Complete Genome Sequence of a Subdivision 6 Acidobacterium.</title>
        <authorList>
            <person name="Huang S."/>
            <person name="Vieira S."/>
            <person name="Bunk B."/>
            <person name="Riedel T."/>
            <person name="Sproeer C."/>
            <person name="Overmann J."/>
        </authorList>
    </citation>
    <scope>NUCLEOTIDE SEQUENCE [LARGE SCALE GENOMIC DNA]</scope>
    <source>
        <strain evidence="8">DSM 100886 HEG_-6_39</strain>
    </source>
</reference>
<evidence type="ECO:0000256" key="1">
    <source>
        <dbReference type="ARBA" id="ARBA00004141"/>
    </source>
</evidence>
<dbReference type="KEGG" id="abac:LuPra_03042"/>